<proteinExistence type="predicted"/>
<dbReference type="AlphaFoldDB" id="A0AAE3DPN2"/>
<evidence type="ECO:0000256" key="1">
    <source>
        <dbReference type="SAM" id="Phobius"/>
    </source>
</evidence>
<dbReference type="Proteomes" id="UP001197875">
    <property type="component" value="Unassembled WGS sequence"/>
</dbReference>
<organism evidence="3 4">
    <name type="scientific">Fusicatenibacter faecihominis</name>
    <dbReference type="NCBI Taxonomy" id="2881276"/>
    <lineage>
        <taxon>Bacteria</taxon>
        <taxon>Bacillati</taxon>
        <taxon>Bacillota</taxon>
        <taxon>Clostridia</taxon>
        <taxon>Lachnospirales</taxon>
        <taxon>Lachnospiraceae</taxon>
        <taxon>Fusicatenibacter</taxon>
    </lineage>
</organism>
<dbReference type="PANTHER" id="PTHR45277">
    <property type="entry name" value="EXPRESSED PROTEIN"/>
    <property type="match status" value="1"/>
</dbReference>
<keyword evidence="1" id="KW-0812">Transmembrane</keyword>
<keyword evidence="4" id="KW-1185">Reference proteome</keyword>
<comment type="caution">
    <text evidence="3">The sequence shown here is derived from an EMBL/GenBank/DDBJ whole genome shotgun (WGS) entry which is preliminary data.</text>
</comment>
<dbReference type="EMBL" id="JAJEPR010000001">
    <property type="protein sequence ID" value="MCC2188242.1"/>
    <property type="molecule type" value="Genomic_DNA"/>
</dbReference>
<keyword evidence="3" id="KW-0808">Transferase</keyword>
<name>A0AAE3DPN2_9FIRM</name>
<evidence type="ECO:0000313" key="4">
    <source>
        <dbReference type="Proteomes" id="UP001197875"/>
    </source>
</evidence>
<evidence type="ECO:0000313" key="3">
    <source>
        <dbReference type="EMBL" id="MCC2188242.1"/>
    </source>
</evidence>
<keyword evidence="1" id="KW-1133">Transmembrane helix</keyword>
<protein>
    <submittedName>
        <fullName evidence="3">Class I SAM-dependent methyltransferase</fullName>
    </submittedName>
</protein>
<keyword evidence="3" id="KW-0489">Methyltransferase</keyword>
<dbReference type="InterPro" id="IPR013216">
    <property type="entry name" value="Methyltransf_11"/>
</dbReference>
<accession>A0AAE3DPN2</accession>
<feature type="domain" description="Methyltransferase type 11" evidence="2">
    <location>
        <begin position="102"/>
        <end position="207"/>
    </location>
</feature>
<dbReference type="RefSeq" id="WP_227613888.1">
    <property type="nucleotide sequence ID" value="NZ_JAJEPR010000001.1"/>
</dbReference>
<dbReference type="GO" id="GO:0008757">
    <property type="term" value="F:S-adenosylmethionine-dependent methyltransferase activity"/>
    <property type="evidence" value="ECO:0007669"/>
    <property type="project" value="InterPro"/>
</dbReference>
<dbReference type="InterPro" id="IPR029063">
    <property type="entry name" value="SAM-dependent_MTases_sf"/>
</dbReference>
<dbReference type="PANTHER" id="PTHR45277:SF1">
    <property type="entry name" value="EXPRESSED PROTEIN"/>
    <property type="match status" value="1"/>
</dbReference>
<feature type="transmembrane region" description="Helical" evidence="1">
    <location>
        <begin position="21"/>
        <end position="43"/>
    </location>
</feature>
<reference evidence="3 4" key="1">
    <citation type="submission" date="2021-10" db="EMBL/GenBank/DDBJ databases">
        <title>Anaerobic single-cell dispensing facilitates the cultivation of human gut bacteria.</title>
        <authorList>
            <person name="Afrizal A."/>
        </authorList>
    </citation>
    <scope>NUCLEOTIDE SEQUENCE [LARGE SCALE GENOMIC DNA]</scope>
    <source>
        <strain evidence="3 4">CLA-AA-H277</strain>
    </source>
</reference>
<evidence type="ECO:0000259" key="2">
    <source>
        <dbReference type="Pfam" id="PF08241"/>
    </source>
</evidence>
<dbReference type="CDD" id="cd02440">
    <property type="entry name" value="AdoMet_MTases"/>
    <property type="match status" value="1"/>
</dbReference>
<dbReference type="GO" id="GO:0032259">
    <property type="term" value="P:methylation"/>
    <property type="evidence" value="ECO:0007669"/>
    <property type="project" value="UniProtKB-KW"/>
</dbReference>
<keyword evidence="1" id="KW-0472">Membrane</keyword>
<feature type="transmembrane region" description="Helical" evidence="1">
    <location>
        <begin position="49"/>
        <end position="68"/>
    </location>
</feature>
<dbReference type="Pfam" id="PF08241">
    <property type="entry name" value="Methyltransf_11"/>
    <property type="match status" value="1"/>
</dbReference>
<sequence>MARKKLTLSTKANYGNWVPTNIMKMLGAADSVLAVLTFLFQRVFQLKPAAWVTGILCLIFCAYTFYMWRCREAFDFKKGDIMGDVHQFLVDHLKWDGKGTFLDIGCGAGALTMRCAKTFPKASFVGMDYWGKEWSYAKEQCEQNAKLEGVAARGRFEKGDAAKLAFPDETFDAVVSNFVFHEVRTARDKRDVVREALRVLKKGGAFSLQDMFAQKALYGDMEDLVKELKAEGFAEVHYIANIENQNQLVPKFIQTPWMIKGAGVLYGVK</sequence>
<gene>
    <name evidence="3" type="ORF">LKD71_00150</name>
</gene>
<dbReference type="SUPFAM" id="SSF53335">
    <property type="entry name" value="S-adenosyl-L-methionine-dependent methyltransferases"/>
    <property type="match status" value="1"/>
</dbReference>
<dbReference type="Gene3D" id="3.40.50.150">
    <property type="entry name" value="Vaccinia Virus protein VP39"/>
    <property type="match status" value="1"/>
</dbReference>